<sequence>MRYPTLSQAACAIWVGARCEDDWQGTASLAGEIAALGGRCATLTDDISCESDAEAMVADVVARFGRLDILVNNAGAPHGADRGPSWEIPIEAFDKVMAVNTRGTFLMSRAAVRQMLSRSEGEATGGRIINIASGAGKRGFPDLAAYCASKFAVVGLTQTMAQELGDKGITVNAVCPGAIETSRAAARTARGDAPDLAKRGMIAPAIPRAGSPKEIADMVTFLASPSAAYITGQSIMVDGGLLMG</sequence>
<evidence type="ECO:0000313" key="4">
    <source>
        <dbReference type="Proteomes" id="UP000537161"/>
    </source>
</evidence>
<organism evidence="3 4">
    <name type="scientific">Sphingopyxis panaciterrulae</name>
    <dbReference type="NCBI Taxonomy" id="462372"/>
    <lineage>
        <taxon>Bacteria</taxon>
        <taxon>Pseudomonadati</taxon>
        <taxon>Pseudomonadota</taxon>
        <taxon>Alphaproteobacteria</taxon>
        <taxon>Sphingomonadales</taxon>
        <taxon>Sphingomonadaceae</taxon>
        <taxon>Sphingopyxis</taxon>
    </lineage>
</organism>
<evidence type="ECO:0000313" key="3">
    <source>
        <dbReference type="EMBL" id="MBB5707464.1"/>
    </source>
</evidence>
<protein>
    <submittedName>
        <fullName evidence="3">NAD(P)-dependent dehydrogenase (Short-subunit alcohol dehydrogenase family)</fullName>
    </submittedName>
</protein>
<dbReference type="RefSeq" id="WP_184099317.1">
    <property type="nucleotide sequence ID" value="NZ_JACIJH010000009.1"/>
</dbReference>
<dbReference type="PRINTS" id="PR00081">
    <property type="entry name" value="GDHRDH"/>
</dbReference>
<dbReference type="InterPro" id="IPR020904">
    <property type="entry name" value="Sc_DH/Rdtase_CS"/>
</dbReference>
<dbReference type="SUPFAM" id="SSF51735">
    <property type="entry name" value="NAD(P)-binding Rossmann-fold domains"/>
    <property type="match status" value="1"/>
</dbReference>
<name>A0A7W9B7V3_9SPHN</name>
<dbReference type="InterPro" id="IPR002347">
    <property type="entry name" value="SDR_fam"/>
</dbReference>
<keyword evidence="4" id="KW-1185">Reference proteome</keyword>
<accession>A0A7W9B7V3</accession>
<dbReference type="PANTHER" id="PTHR24321:SF8">
    <property type="entry name" value="ESTRADIOL 17-BETA-DEHYDROGENASE 8-RELATED"/>
    <property type="match status" value="1"/>
</dbReference>
<dbReference type="CDD" id="cd05233">
    <property type="entry name" value="SDR_c"/>
    <property type="match status" value="1"/>
</dbReference>
<dbReference type="AlphaFoldDB" id="A0A7W9B7V3"/>
<dbReference type="Pfam" id="PF13561">
    <property type="entry name" value="adh_short_C2"/>
    <property type="match status" value="1"/>
</dbReference>
<dbReference type="FunFam" id="3.40.50.720:FF:000084">
    <property type="entry name" value="Short-chain dehydrogenase reductase"/>
    <property type="match status" value="1"/>
</dbReference>
<dbReference type="PROSITE" id="PS00061">
    <property type="entry name" value="ADH_SHORT"/>
    <property type="match status" value="1"/>
</dbReference>
<dbReference type="Proteomes" id="UP000537161">
    <property type="component" value="Unassembled WGS sequence"/>
</dbReference>
<dbReference type="Gene3D" id="3.40.50.720">
    <property type="entry name" value="NAD(P)-binding Rossmann-like Domain"/>
    <property type="match status" value="1"/>
</dbReference>
<reference evidence="3 4" key="1">
    <citation type="submission" date="2020-08" db="EMBL/GenBank/DDBJ databases">
        <title>Genomic Encyclopedia of Type Strains, Phase IV (KMG-IV): sequencing the most valuable type-strain genomes for metagenomic binning, comparative biology and taxonomic classification.</title>
        <authorList>
            <person name="Goeker M."/>
        </authorList>
    </citation>
    <scope>NUCLEOTIDE SEQUENCE [LARGE SCALE GENOMIC DNA]</scope>
    <source>
        <strain evidence="3 4">DSM 27163</strain>
    </source>
</reference>
<keyword evidence="2" id="KW-0560">Oxidoreductase</keyword>
<comment type="similarity">
    <text evidence="1">Belongs to the short-chain dehydrogenases/reductases (SDR) family.</text>
</comment>
<dbReference type="PANTHER" id="PTHR24321">
    <property type="entry name" value="DEHYDROGENASES, SHORT CHAIN"/>
    <property type="match status" value="1"/>
</dbReference>
<dbReference type="InterPro" id="IPR036291">
    <property type="entry name" value="NAD(P)-bd_dom_sf"/>
</dbReference>
<comment type="caution">
    <text evidence="3">The sequence shown here is derived from an EMBL/GenBank/DDBJ whole genome shotgun (WGS) entry which is preliminary data.</text>
</comment>
<dbReference type="GO" id="GO:0016491">
    <property type="term" value="F:oxidoreductase activity"/>
    <property type="evidence" value="ECO:0007669"/>
    <property type="project" value="UniProtKB-KW"/>
</dbReference>
<gene>
    <name evidence="3" type="ORF">FHR21_002830</name>
</gene>
<proteinExistence type="inferred from homology"/>
<dbReference type="PRINTS" id="PR00080">
    <property type="entry name" value="SDRFAMILY"/>
</dbReference>
<evidence type="ECO:0000256" key="2">
    <source>
        <dbReference type="ARBA" id="ARBA00023002"/>
    </source>
</evidence>
<dbReference type="EMBL" id="JACIJH010000009">
    <property type="protein sequence ID" value="MBB5707464.1"/>
    <property type="molecule type" value="Genomic_DNA"/>
</dbReference>
<evidence type="ECO:0000256" key="1">
    <source>
        <dbReference type="ARBA" id="ARBA00006484"/>
    </source>
</evidence>